<organism evidence="1 2">
    <name type="scientific">Fukomys damarensis</name>
    <name type="common">Damaraland mole rat</name>
    <name type="synonym">Cryptomys damarensis</name>
    <dbReference type="NCBI Taxonomy" id="885580"/>
    <lineage>
        <taxon>Eukaryota</taxon>
        <taxon>Metazoa</taxon>
        <taxon>Chordata</taxon>
        <taxon>Craniata</taxon>
        <taxon>Vertebrata</taxon>
        <taxon>Euteleostomi</taxon>
        <taxon>Mammalia</taxon>
        <taxon>Eutheria</taxon>
        <taxon>Euarchontoglires</taxon>
        <taxon>Glires</taxon>
        <taxon>Rodentia</taxon>
        <taxon>Hystricomorpha</taxon>
        <taxon>Bathyergidae</taxon>
        <taxon>Fukomys</taxon>
    </lineage>
</organism>
<dbReference type="Proteomes" id="UP000028990">
    <property type="component" value="Unassembled WGS sequence"/>
</dbReference>
<sequence>MLLKPQSNCQIATAARSYLRDTAASKCEFHSSSYSSYLVNLALNYEDSNCGLYYTSEKHKMVLTMSLASLSPQHTKSKIYKSVSLISHSSKPLYTEH</sequence>
<dbReference type="AlphaFoldDB" id="A0A091DPA4"/>
<evidence type="ECO:0000313" key="2">
    <source>
        <dbReference type="Proteomes" id="UP000028990"/>
    </source>
</evidence>
<dbReference type="EMBL" id="KN122191">
    <property type="protein sequence ID" value="KFO32278.1"/>
    <property type="molecule type" value="Genomic_DNA"/>
</dbReference>
<reference evidence="1 2" key="1">
    <citation type="submission" date="2013-11" db="EMBL/GenBank/DDBJ databases">
        <title>The Damaraland mole rat (Fukomys damarensis) genome and evolution of African mole rats.</title>
        <authorList>
            <person name="Gladyshev V.N."/>
            <person name="Fang X."/>
        </authorList>
    </citation>
    <scope>NUCLEOTIDE SEQUENCE [LARGE SCALE GENOMIC DNA]</scope>
    <source>
        <tissue evidence="1">Liver</tissue>
    </source>
</reference>
<gene>
    <name evidence="1" type="ORF">H920_06381</name>
</gene>
<evidence type="ECO:0000313" key="1">
    <source>
        <dbReference type="EMBL" id="KFO32278.1"/>
    </source>
</evidence>
<accession>A0A091DPA4</accession>
<name>A0A091DPA4_FUKDA</name>
<keyword evidence="2" id="KW-1185">Reference proteome</keyword>
<protein>
    <submittedName>
        <fullName evidence="1">Uncharacterized protein</fullName>
    </submittedName>
</protein>
<proteinExistence type="predicted"/>